<evidence type="ECO:0000313" key="4">
    <source>
        <dbReference type="Proteomes" id="UP001593833"/>
    </source>
</evidence>
<reference evidence="3 4" key="1">
    <citation type="submission" date="2024-09" db="EMBL/GenBank/DDBJ databases">
        <authorList>
            <person name="D'Angelo T."/>
        </authorList>
    </citation>
    <scope>NUCLEOTIDE SEQUENCE [LARGE SCALE GENOMIC DNA]</scope>
    <source>
        <strain evidence="3">SAG AM-320-E07</strain>
    </source>
</reference>
<keyword evidence="1" id="KW-0175">Coiled coil</keyword>
<feature type="compositionally biased region" description="Basic and acidic residues" evidence="2">
    <location>
        <begin position="127"/>
        <end position="136"/>
    </location>
</feature>
<dbReference type="Proteomes" id="UP001593833">
    <property type="component" value="Unassembled WGS sequence"/>
</dbReference>
<proteinExistence type="predicted"/>
<name>A0ABV6YK46_UNCEI</name>
<accession>A0ABV6YK46</accession>
<comment type="caution">
    <text evidence="3">The sequence shown here is derived from an EMBL/GenBank/DDBJ whole genome shotgun (WGS) entry which is preliminary data.</text>
</comment>
<evidence type="ECO:0000256" key="2">
    <source>
        <dbReference type="SAM" id="MobiDB-lite"/>
    </source>
</evidence>
<evidence type="ECO:0000313" key="3">
    <source>
        <dbReference type="EMBL" id="MFC1572700.1"/>
    </source>
</evidence>
<organism evidence="3 4">
    <name type="scientific">Eiseniibacteriota bacterium</name>
    <dbReference type="NCBI Taxonomy" id="2212470"/>
    <lineage>
        <taxon>Bacteria</taxon>
        <taxon>Candidatus Eiseniibacteriota</taxon>
    </lineage>
</organism>
<keyword evidence="4" id="KW-1185">Reference proteome</keyword>
<feature type="coiled-coil region" evidence="1">
    <location>
        <begin position="50"/>
        <end position="77"/>
    </location>
</feature>
<gene>
    <name evidence="3" type="ORF">ACFL6M_03780</name>
</gene>
<dbReference type="EMBL" id="JBHPKH010000031">
    <property type="protein sequence ID" value="MFC1572700.1"/>
    <property type="molecule type" value="Genomic_DNA"/>
</dbReference>
<protein>
    <submittedName>
        <fullName evidence="3">Septum formation initiator family protein</fullName>
    </submittedName>
</protein>
<sequence>MRGSSLSSENLFLRKIWRSSRQQWRRFALVGILLWTAYSLVLSPGGAIHLLRLRGLEAEIEREIEAYEGKRDSLDRVLMAIDAGDAFQYEKVARERFGFAYPNDRVYMLPNHPQDRLSLSLAARHGAETFSERGKGGPEPASQSDAEAAGGNSNSPGR</sequence>
<feature type="region of interest" description="Disordered" evidence="2">
    <location>
        <begin position="127"/>
        <end position="158"/>
    </location>
</feature>
<feature type="compositionally biased region" description="Polar residues" evidence="2">
    <location>
        <begin position="141"/>
        <end position="158"/>
    </location>
</feature>
<evidence type="ECO:0000256" key="1">
    <source>
        <dbReference type="SAM" id="Coils"/>
    </source>
</evidence>